<proteinExistence type="inferred from homology"/>
<dbReference type="Pfam" id="PF00450">
    <property type="entry name" value="Peptidase_S10"/>
    <property type="match status" value="2"/>
</dbReference>
<dbReference type="Proteomes" id="UP000030748">
    <property type="component" value="Unassembled WGS sequence"/>
</dbReference>
<sequence>MKKAELDRIAKLYGQPGAEETSVCQYGGYVAVDQNKETSMFYYFAEAANHPATKPLVLWLNGDVAGVVLVTGTRYGIAAMNLKVEKSFVVEYKGLSFVTVRGAGHMVPQIQPCRAFALFKNFLNGVVTLFTTDHISY</sequence>
<evidence type="ECO:0000256" key="1">
    <source>
        <dbReference type="ARBA" id="ARBA00009431"/>
    </source>
</evidence>
<dbReference type="SUPFAM" id="SSF53474">
    <property type="entry name" value="alpha/beta-Hydrolases"/>
    <property type="match status" value="2"/>
</dbReference>
<evidence type="ECO:0000313" key="7">
    <source>
        <dbReference type="Proteomes" id="UP000030748"/>
    </source>
</evidence>
<evidence type="ECO:0000256" key="5">
    <source>
        <dbReference type="ARBA" id="ARBA00023180"/>
    </source>
</evidence>
<dbReference type="Gene3D" id="3.40.50.1820">
    <property type="entry name" value="alpha/beta hydrolase"/>
    <property type="match status" value="1"/>
</dbReference>
<dbReference type="InterPro" id="IPR033124">
    <property type="entry name" value="Ser_caboxypep_his_AS"/>
</dbReference>
<dbReference type="GO" id="GO:0004185">
    <property type="term" value="F:serine-type carboxypeptidase activity"/>
    <property type="evidence" value="ECO:0007669"/>
    <property type="project" value="InterPro"/>
</dbReference>
<protein>
    <submittedName>
        <fullName evidence="6">Uncharacterized protein</fullName>
    </submittedName>
</protein>
<dbReference type="Gene3D" id="3.40.50.11320">
    <property type="match status" value="1"/>
</dbReference>
<keyword evidence="5" id="KW-0325">Glycoprotein</keyword>
<dbReference type="InterPro" id="IPR029058">
    <property type="entry name" value="AB_hydrolase_fold"/>
</dbReference>
<evidence type="ECO:0000256" key="3">
    <source>
        <dbReference type="ARBA" id="ARBA00022670"/>
    </source>
</evidence>
<dbReference type="EMBL" id="KI630513">
    <property type="protein sequence ID" value="EYU37768.1"/>
    <property type="molecule type" value="Genomic_DNA"/>
</dbReference>
<gene>
    <name evidence="6" type="ORF">MIMGU_mgv1a019398mg</name>
</gene>
<comment type="similarity">
    <text evidence="1">Belongs to the peptidase S10 family.</text>
</comment>
<keyword evidence="3" id="KW-0645">Protease</keyword>
<keyword evidence="7" id="KW-1185">Reference proteome</keyword>
<dbReference type="AlphaFoldDB" id="A0A022RDF6"/>
<keyword evidence="4" id="KW-0378">Hydrolase</keyword>
<evidence type="ECO:0000313" key="6">
    <source>
        <dbReference type="EMBL" id="EYU37768.1"/>
    </source>
</evidence>
<dbReference type="GO" id="GO:0006508">
    <property type="term" value="P:proteolysis"/>
    <property type="evidence" value="ECO:0007669"/>
    <property type="project" value="UniProtKB-KW"/>
</dbReference>
<name>A0A022RDF6_ERYGU</name>
<reference evidence="6 7" key="1">
    <citation type="journal article" date="2013" name="Proc. Natl. Acad. Sci. U.S.A.">
        <title>Fine-scale variation in meiotic recombination in Mimulus inferred from population shotgun sequencing.</title>
        <authorList>
            <person name="Hellsten U."/>
            <person name="Wright K.M."/>
            <person name="Jenkins J."/>
            <person name="Shu S."/>
            <person name="Yuan Y."/>
            <person name="Wessler S.R."/>
            <person name="Schmutz J."/>
            <person name="Willis J.H."/>
            <person name="Rokhsar D.S."/>
        </authorList>
    </citation>
    <scope>NUCLEOTIDE SEQUENCE [LARGE SCALE GENOMIC DNA]</scope>
    <source>
        <strain evidence="7">cv. DUN x IM62</strain>
    </source>
</reference>
<evidence type="ECO:0000256" key="2">
    <source>
        <dbReference type="ARBA" id="ARBA00022645"/>
    </source>
</evidence>
<evidence type="ECO:0000256" key="4">
    <source>
        <dbReference type="ARBA" id="ARBA00022801"/>
    </source>
</evidence>
<dbReference type="InterPro" id="IPR001563">
    <property type="entry name" value="Peptidase_S10"/>
</dbReference>
<dbReference type="PROSITE" id="PS00560">
    <property type="entry name" value="CARBOXYPEPT_SER_HIS"/>
    <property type="match status" value="1"/>
</dbReference>
<organism evidence="6 7">
    <name type="scientific">Erythranthe guttata</name>
    <name type="common">Yellow monkey flower</name>
    <name type="synonym">Mimulus guttatus</name>
    <dbReference type="NCBI Taxonomy" id="4155"/>
    <lineage>
        <taxon>Eukaryota</taxon>
        <taxon>Viridiplantae</taxon>
        <taxon>Streptophyta</taxon>
        <taxon>Embryophyta</taxon>
        <taxon>Tracheophyta</taxon>
        <taxon>Spermatophyta</taxon>
        <taxon>Magnoliopsida</taxon>
        <taxon>eudicotyledons</taxon>
        <taxon>Gunneridae</taxon>
        <taxon>Pentapetalae</taxon>
        <taxon>asterids</taxon>
        <taxon>lamiids</taxon>
        <taxon>Lamiales</taxon>
        <taxon>Phrymaceae</taxon>
        <taxon>Erythranthe</taxon>
    </lineage>
</organism>
<keyword evidence="2" id="KW-0121">Carboxypeptidase</keyword>
<accession>A0A022RDF6</accession>